<dbReference type="PROSITE" id="PS51257">
    <property type="entry name" value="PROKAR_LIPOPROTEIN"/>
    <property type="match status" value="1"/>
</dbReference>
<dbReference type="EMBL" id="BMED01000001">
    <property type="protein sequence ID" value="GGC68882.1"/>
    <property type="molecule type" value="Genomic_DNA"/>
</dbReference>
<comment type="caution">
    <text evidence="3">The sequence shown here is derived from an EMBL/GenBank/DDBJ whole genome shotgun (WGS) entry which is preliminary data.</text>
</comment>
<accession>A0A916XFV7</accession>
<evidence type="ECO:0000313" key="4">
    <source>
        <dbReference type="Proteomes" id="UP000637423"/>
    </source>
</evidence>
<keyword evidence="1" id="KW-0732">Signal</keyword>
<evidence type="ECO:0000313" key="3">
    <source>
        <dbReference type="EMBL" id="GGC68882.1"/>
    </source>
</evidence>
<sequence>MRFMKLATVLSIAIALTGCASGVKHKDMESSIPALQADKGRIYFFRSSSMFGAAIQPSITLDGQKVGDSKPGGFFFVDSNIGNHEVATSTEVEKKLTFTLEKGEVKYVKTSPSFGIMVGRIIPELANAEEAKKELPDLSYTGTATTK</sequence>
<feature type="chain" id="PRO_5037502583" description="DUF2846 domain-containing protein" evidence="1">
    <location>
        <begin position="21"/>
        <end position="147"/>
    </location>
</feature>
<proteinExistence type="predicted"/>
<evidence type="ECO:0000259" key="2">
    <source>
        <dbReference type="Pfam" id="PF11008"/>
    </source>
</evidence>
<dbReference type="AlphaFoldDB" id="A0A916XFV7"/>
<organism evidence="3 4">
    <name type="scientific">Undibacterium terreum</name>
    <dbReference type="NCBI Taxonomy" id="1224302"/>
    <lineage>
        <taxon>Bacteria</taxon>
        <taxon>Pseudomonadati</taxon>
        <taxon>Pseudomonadota</taxon>
        <taxon>Betaproteobacteria</taxon>
        <taxon>Burkholderiales</taxon>
        <taxon>Oxalobacteraceae</taxon>
        <taxon>Undibacterium</taxon>
    </lineage>
</organism>
<feature type="domain" description="DUF2846" evidence="2">
    <location>
        <begin position="37"/>
        <end position="115"/>
    </location>
</feature>
<gene>
    <name evidence="3" type="ORF">GCM10011396_14840</name>
</gene>
<name>A0A916XFV7_9BURK</name>
<reference evidence="3" key="1">
    <citation type="journal article" date="2014" name="Int. J. Syst. Evol. Microbiol.">
        <title>Complete genome sequence of Corynebacterium casei LMG S-19264T (=DSM 44701T), isolated from a smear-ripened cheese.</title>
        <authorList>
            <consortium name="US DOE Joint Genome Institute (JGI-PGF)"/>
            <person name="Walter F."/>
            <person name="Albersmeier A."/>
            <person name="Kalinowski J."/>
            <person name="Ruckert C."/>
        </authorList>
    </citation>
    <scope>NUCLEOTIDE SEQUENCE</scope>
    <source>
        <strain evidence="3">CGMCC 1.10998</strain>
    </source>
</reference>
<keyword evidence="4" id="KW-1185">Reference proteome</keyword>
<evidence type="ECO:0000256" key="1">
    <source>
        <dbReference type="SAM" id="SignalP"/>
    </source>
</evidence>
<dbReference type="InterPro" id="IPR022548">
    <property type="entry name" value="DUF2846"/>
</dbReference>
<reference evidence="3" key="2">
    <citation type="submission" date="2020-09" db="EMBL/GenBank/DDBJ databases">
        <authorList>
            <person name="Sun Q."/>
            <person name="Zhou Y."/>
        </authorList>
    </citation>
    <scope>NUCLEOTIDE SEQUENCE</scope>
    <source>
        <strain evidence="3">CGMCC 1.10998</strain>
    </source>
</reference>
<dbReference type="Proteomes" id="UP000637423">
    <property type="component" value="Unassembled WGS sequence"/>
</dbReference>
<protein>
    <recommendedName>
        <fullName evidence="2">DUF2846 domain-containing protein</fullName>
    </recommendedName>
</protein>
<dbReference type="Pfam" id="PF11008">
    <property type="entry name" value="DUF2846"/>
    <property type="match status" value="1"/>
</dbReference>
<feature type="signal peptide" evidence="1">
    <location>
        <begin position="1"/>
        <end position="20"/>
    </location>
</feature>